<evidence type="ECO:0000313" key="2">
    <source>
        <dbReference type="Proteomes" id="UP001153678"/>
    </source>
</evidence>
<name>A0A9W4SR61_9GLOM</name>
<evidence type="ECO:0000313" key="1">
    <source>
        <dbReference type="EMBL" id="CAI2177913.1"/>
    </source>
</evidence>
<dbReference type="Proteomes" id="UP001153678">
    <property type="component" value="Unassembled WGS sequence"/>
</dbReference>
<gene>
    <name evidence="1" type="ORF">FWILDA_LOCUS8322</name>
</gene>
<keyword evidence="2" id="KW-1185">Reference proteome</keyword>
<comment type="caution">
    <text evidence="1">The sequence shown here is derived from an EMBL/GenBank/DDBJ whole genome shotgun (WGS) entry which is preliminary data.</text>
</comment>
<dbReference type="EMBL" id="CAMKVN010001763">
    <property type="protein sequence ID" value="CAI2177913.1"/>
    <property type="molecule type" value="Genomic_DNA"/>
</dbReference>
<organism evidence="1 2">
    <name type="scientific">Funneliformis geosporum</name>
    <dbReference type="NCBI Taxonomy" id="1117311"/>
    <lineage>
        <taxon>Eukaryota</taxon>
        <taxon>Fungi</taxon>
        <taxon>Fungi incertae sedis</taxon>
        <taxon>Mucoromycota</taxon>
        <taxon>Glomeromycotina</taxon>
        <taxon>Glomeromycetes</taxon>
        <taxon>Glomerales</taxon>
        <taxon>Glomeraceae</taxon>
        <taxon>Funneliformis</taxon>
    </lineage>
</organism>
<dbReference type="AlphaFoldDB" id="A0A9W4SR61"/>
<accession>A0A9W4SR61</accession>
<sequence>NLYSHFHEAGYSLTSIETENLENNDQYDSGSSDSDDLILAKKANINVIKINSNKSF</sequence>
<feature type="non-terminal residue" evidence="1">
    <location>
        <position position="1"/>
    </location>
</feature>
<proteinExistence type="predicted"/>
<protein>
    <submittedName>
        <fullName evidence="1">2753_t:CDS:1</fullName>
    </submittedName>
</protein>
<reference evidence="1" key="1">
    <citation type="submission" date="2022-08" db="EMBL/GenBank/DDBJ databases">
        <authorList>
            <person name="Kallberg Y."/>
            <person name="Tangrot J."/>
            <person name="Rosling A."/>
        </authorList>
    </citation>
    <scope>NUCLEOTIDE SEQUENCE</scope>
    <source>
        <strain evidence="1">Wild A</strain>
    </source>
</reference>